<sequence length="417" mass="44665">MRARHAGSVLPKRRSIALLCAIALALGATAWLLGAPKPSQATTPVAQAPAPPVTVIRLEVEPVVIEAMLPGRVSPFQSAEIRPQVSGVLQERLYREGQEVKAGQELFQIDSAPYRAALGTAEAALARAQASLEAAKARASRYSQLVGRNVISALDHETAMANQHQAEADVASARAALDAARIDLARTRIVSPIDGRASRSMLTVGALVTANQPTALLTVTQLDPVLVDLTQPADTMLRLRRDLQEGRLRRTGGDAAQVRLVFGDGTEYPHPGRLQFSEVTVASDTGSVTLRATFPNPDGILMPGLFVRARIEVGVADQALLVPQQAVTRNPRGEATALMVDEQGVVRQRVIRTRQTIGNKWLVDEGLSPGDRVVVEGVQRVRDGVKPEVREISAREFDRRGPSVLGRVEAPAAGRGI</sequence>
<dbReference type="GO" id="GO:0046677">
    <property type="term" value="P:response to antibiotic"/>
    <property type="evidence" value="ECO:0007669"/>
    <property type="project" value="TreeGrafter"/>
</dbReference>
<dbReference type="Pfam" id="PF25917">
    <property type="entry name" value="BSH_RND"/>
    <property type="match status" value="1"/>
</dbReference>
<evidence type="ECO:0000259" key="6">
    <source>
        <dbReference type="Pfam" id="PF25944"/>
    </source>
</evidence>
<comment type="subcellular location">
    <subcellularLocation>
        <location evidence="1">Cell envelope</location>
    </subcellularLocation>
</comment>
<comment type="similarity">
    <text evidence="2">Belongs to the membrane fusion protein (MFP) (TC 8.A.1) family.</text>
</comment>
<dbReference type="AlphaFoldDB" id="A0A4R7BY27"/>
<dbReference type="PANTHER" id="PTHR30158:SF3">
    <property type="entry name" value="MULTIDRUG EFFLUX PUMP SUBUNIT ACRA-RELATED"/>
    <property type="match status" value="1"/>
</dbReference>
<dbReference type="Proteomes" id="UP000295122">
    <property type="component" value="Unassembled WGS sequence"/>
</dbReference>
<dbReference type="FunFam" id="2.40.420.20:FF:000001">
    <property type="entry name" value="Efflux RND transporter periplasmic adaptor subunit"/>
    <property type="match status" value="1"/>
</dbReference>
<dbReference type="InterPro" id="IPR058627">
    <property type="entry name" value="MdtA-like_C"/>
</dbReference>
<dbReference type="Gene3D" id="2.40.30.170">
    <property type="match status" value="1"/>
</dbReference>
<dbReference type="Pfam" id="PF25944">
    <property type="entry name" value="Beta-barrel_RND"/>
    <property type="match status" value="1"/>
</dbReference>
<dbReference type="InterPro" id="IPR058624">
    <property type="entry name" value="MdtA-like_HH"/>
</dbReference>
<reference evidence="8 9" key="1">
    <citation type="submission" date="2019-03" db="EMBL/GenBank/DDBJ databases">
        <title>Genomic Encyclopedia of Type Strains, Phase IV (KMG-IV): sequencing the most valuable type-strain genomes for metagenomic binning, comparative biology and taxonomic classification.</title>
        <authorList>
            <person name="Goeker M."/>
        </authorList>
    </citation>
    <scope>NUCLEOTIDE SEQUENCE [LARGE SCALE GENOMIC DNA]</scope>
    <source>
        <strain evidence="8 9">DSM 25903</strain>
    </source>
</reference>
<feature type="coiled-coil region" evidence="3">
    <location>
        <begin position="118"/>
        <end position="145"/>
    </location>
</feature>
<evidence type="ECO:0000256" key="2">
    <source>
        <dbReference type="ARBA" id="ARBA00009477"/>
    </source>
</evidence>
<accession>A0A4R7BY27</accession>
<evidence type="ECO:0000313" key="9">
    <source>
        <dbReference type="Proteomes" id="UP000295122"/>
    </source>
</evidence>
<gene>
    <name evidence="8" type="ORF">EV668_2480</name>
</gene>
<keyword evidence="9" id="KW-1185">Reference proteome</keyword>
<dbReference type="GO" id="GO:0005886">
    <property type="term" value="C:plasma membrane"/>
    <property type="evidence" value="ECO:0007669"/>
    <property type="project" value="UniProtKB-SubCell"/>
</dbReference>
<evidence type="ECO:0000256" key="1">
    <source>
        <dbReference type="ARBA" id="ARBA00004196"/>
    </source>
</evidence>
<dbReference type="Gene3D" id="1.10.287.470">
    <property type="entry name" value="Helix hairpin bin"/>
    <property type="match status" value="1"/>
</dbReference>
<dbReference type="SUPFAM" id="SSF111369">
    <property type="entry name" value="HlyD-like secretion proteins"/>
    <property type="match status" value="1"/>
</dbReference>
<feature type="domain" description="Multidrug resistance protein MdtA-like barrel-sandwich hybrid" evidence="5">
    <location>
        <begin position="78"/>
        <end position="220"/>
    </location>
</feature>
<evidence type="ECO:0000313" key="8">
    <source>
        <dbReference type="EMBL" id="TDR89645.1"/>
    </source>
</evidence>
<dbReference type="NCBIfam" id="TIGR01730">
    <property type="entry name" value="RND_mfp"/>
    <property type="match status" value="1"/>
</dbReference>
<comment type="caution">
    <text evidence="8">The sequence shown here is derived from an EMBL/GenBank/DDBJ whole genome shotgun (WGS) entry which is preliminary data.</text>
</comment>
<dbReference type="EMBL" id="SNZR01000013">
    <property type="protein sequence ID" value="TDR89645.1"/>
    <property type="molecule type" value="Genomic_DNA"/>
</dbReference>
<dbReference type="Gene3D" id="2.40.50.100">
    <property type="match status" value="1"/>
</dbReference>
<feature type="domain" description="Multidrug resistance protein MdtA-like beta-barrel" evidence="6">
    <location>
        <begin position="224"/>
        <end position="314"/>
    </location>
</feature>
<protein>
    <submittedName>
        <fullName evidence="8">Membrane fusion protein (Multidrug efflux system)</fullName>
    </submittedName>
</protein>
<dbReference type="Gene3D" id="2.40.420.20">
    <property type="match status" value="1"/>
</dbReference>
<dbReference type="InterPro" id="IPR058625">
    <property type="entry name" value="MdtA-like_BSH"/>
</dbReference>
<evidence type="ECO:0000256" key="3">
    <source>
        <dbReference type="SAM" id="Coils"/>
    </source>
</evidence>
<dbReference type="InterPro" id="IPR006143">
    <property type="entry name" value="RND_pump_MFP"/>
</dbReference>
<dbReference type="PANTHER" id="PTHR30158">
    <property type="entry name" value="ACRA/E-RELATED COMPONENT OF DRUG EFFLUX TRANSPORTER"/>
    <property type="match status" value="1"/>
</dbReference>
<evidence type="ECO:0000259" key="7">
    <source>
        <dbReference type="Pfam" id="PF25967"/>
    </source>
</evidence>
<dbReference type="Pfam" id="PF25876">
    <property type="entry name" value="HH_MFP_RND"/>
    <property type="match status" value="1"/>
</dbReference>
<evidence type="ECO:0000259" key="4">
    <source>
        <dbReference type="Pfam" id="PF25876"/>
    </source>
</evidence>
<dbReference type="OrthoDB" id="9816569at2"/>
<dbReference type="Pfam" id="PF25967">
    <property type="entry name" value="RND-MFP_C"/>
    <property type="match status" value="1"/>
</dbReference>
<dbReference type="InterPro" id="IPR058626">
    <property type="entry name" value="MdtA-like_b-barrel"/>
</dbReference>
<feature type="domain" description="Multidrug resistance protein MdtA-like C-terminal permuted SH3" evidence="7">
    <location>
        <begin position="318"/>
        <end position="380"/>
    </location>
</feature>
<keyword evidence="3" id="KW-0175">Coiled coil</keyword>
<proteinExistence type="inferred from homology"/>
<dbReference type="GO" id="GO:0022857">
    <property type="term" value="F:transmembrane transporter activity"/>
    <property type="evidence" value="ECO:0007669"/>
    <property type="project" value="InterPro"/>
</dbReference>
<name>A0A4R7BY27_9HYPH</name>
<feature type="domain" description="Multidrug resistance protein MdtA-like alpha-helical hairpin" evidence="4">
    <location>
        <begin position="119"/>
        <end position="186"/>
    </location>
</feature>
<organism evidence="8 9">
    <name type="scientific">Enterovirga rhinocerotis</name>
    <dbReference type="NCBI Taxonomy" id="1339210"/>
    <lineage>
        <taxon>Bacteria</taxon>
        <taxon>Pseudomonadati</taxon>
        <taxon>Pseudomonadota</taxon>
        <taxon>Alphaproteobacteria</taxon>
        <taxon>Hyphomicrobiales</taxon>
        <taxon>Methylobacteriaceae</taxon>
        <taxon>Enterovirga</taxon>
    </lineage>
</organism>
<evidence type="ECO:0000259" key="5">
    <source>
        <dbReference type="Pfam" id="PF25917"/>
    </source>
</evidence>